<accession>A0ABP4DQP6</accession>
<keyword evidence="2" id="KW-1185">Reference proteome</keyword>
<dbReference type="Proteomes" id="UP001501072">
    <property type="component" value="Unassembled WGS sequence"/>
</dbReference>
<organism evidence="1 2">
    <name type="scientific">Streptomyces thermogriseus</name>
    <dbReference type="NCBI Taxonomy" id="75292"/>
    <lineage>
        <taxon>Bacteria</taxon>
        <taxon>Bacillati</taxon>
        <taxon>Actinomycetota</taxon>
        <taxon>Actinomycetes</taxon>
        <taxon>Kitasatosporales</taxon>
        <taxon>Streptomycetaceae</taxon>
        <taxon>Streptomyces</taxon>
    </lineage>
</organism>
<evidence type="ECO:0000313" key="1">
    <source>
        <dbReference type="EMBL" id="GAA1017354.1"/>
    </source>
</evidence>
<comment type="caution">
    <text evidence="1">The sequence shown here is derived from an EMBL/GenBank/DDBJ whole genome shotgun (WGS) entry which is preliminary data.</text>
</comment>
<dbReference type="EMBL" id="BAAAHU010000114">
    <property type="protein sequence ID" value="GAA1017354.1"/>
    <property type="molecule type" value="Genomic_DNA"/>
</dbReference>
<sequence length="142" mass="15181">MPKSLCGVPVASKVLERLLPPGQAIDVQEKSPAPSRKLCQVHVDDRLTLAASQEWWEKTDTLIGVANAHPKLDSAQPTDSYVYLSSGTGAVGRVKNCTSPDHTRHTLYAIIEVHAEGVSDAAAMKELITGYAKAVETGGTCR</sequence>
<reference evidence="2" key="1">
    <citation type="journal article" date="2019" name="Int. J. Syst. Evol. Microbiol.">
        <title>The Global Catalogue of Microorganisms (GCM) 10K type strain sequencing project: providing services to taxonomists for standard genome sequencing and annotation.</title>
        <authorList>
            <consortium name="The Broad Institute Genomics Platform"/>
            <consortium name="The Broad Institute Genome Sequencing Center for Infectious Disease"/>
            <person name="Wu L."/>
            <person name="Ma J."/>
        </authorList>
    </citation>
    <scope>NUCLEOTIDE SEQUENCE [LARGE SCALE GENOMIC DNA]</scope>
    <source>
        <strain evidence="2">JCM 11269</strain>
    </source>
</reference>
<evidence type="ECO:0000313" key="2">
    <source>
        <dbReference type="Proteomes" id="UP001501072"/>
    </source>
</evidence>
<proteinExistence type="predicted"/>
<protein>
    <submittedName>
        <fullName evidence="1">Uncharacterized protein</fullName>
    </submittedName>
</protein>
<gene>
    <name evidence="1" type="ORF">GCM10009564_54940</name>
</gene>
<name>A0ABP4DQP6_9ACTN</name>